<protein>
    <recommendedName>
        <fullName evidence="1">Rhodanese domain-containing protein</fullName>
    </recommendedName>
</protein>
<gene>
    <name evidence="2" type="ORF">HAU20_10510</name>
</gene>
<dbReference type="RefSeq" id="WP_199445217.1">
    <property type="nucleotide sequence ID" value="NZ_JAAOCN010000027.1"/>
</dbReference>
<evidence type="ECO:0000313" key="3">
    <source>
        <dbReference type="Proteomes" id="UP000728106"/>
    </source>
</evidence>
<dbReference type="SUPFAM" id="SSF52799">
    <property type="entry name" value="(Phosphotyrosine protein) phosphatases II"/>
    <property type="match status" value="1"/>
</dbReference>
<dbReference type="Proteomes" id="UP000728106">
    <property type="component" value="Unassembled WGS sequence"/>
</dbReference>
<dbReference type="InterPro" id="IPR029021">
    <property type="entry name" value="Prot-tyrosine_phosphatase-like"/>
</dbReference>
<dbReference type="PROSITE" id="PS50206">
    <property type="entry name" value="RHODANESE_3"/>
    <property type="match status" value="1"/>
</dbReference>
<organism evidence="2 3">
    <name type="scientific">Weissella confusa</name>
    <name type="common">Lactobacillus confusus</name>
    <dbReference type="NCBI Taxonomy" id="1583"/>
    <lineage>
        <taxon>Bacteria</taxon>
        <taxon>Bacillati</taxon>
        <taxon>Bacillota</taxon>
        <taxon>Bacilli</taxon>
        <taxon>Lactobacillales</taxon>
        <taxon>Lactobacillaceae</taxon>
        <taxon>Weissella</taxon>
    </lineage>
</organism>
<name>A0AA41CR98_WEICO</name>
<dbReference type="AlphaFoldDB" id="A0AA41CR98"/>
<keyword evidence="3" id="KW-1185">Reference proteome</keyword>
<dbReference type="InterPro" id="IPR001763">
    <property type="entry name" value="Rhodanese-like_dom"/>
</dbReference>
<comment type="caution">
    <text evidence="2">The sequence shown here is derived from an EMBL/GenBank/DDBJ whole genome shotgun (WGS) entry which is preliminary data.</text>
</comment>
<dbReference type="InterPro" id="IPR016130">
    <property type="entry name" value="Tyr_Pase_AS"/>
</dbReference>
<reference evidence="2 3" key="1">
    <citation type="journal article" date="2021" name="Int. J. Food Microbiol.">
        <title>Safety demonstration of a microbial species for use in the food chain: Weissella confusa.</title>
        <authorList>
            <person name="Bourdichon F."/>
            <person name="Patrone V."/>
            <person name="Fontana A."/>
            <person name="Milani G."/>
            <person name="Morelli L."/>
        </authorList>
    </citation>
    <scope>NUCLEOTIDE SEQUENCE [LARGE SCALE GENOMIC DNA]</scope>
    <source>
        <strain evidence="2 3">CCUG 43002</strain>
    </source>
</reference>
<evidence type="ECO:0000259" key="1">
    <source>
        <dbReference type="PROSITE" id="PS50206"/>
    </source>
</evidence>
<accession>A0AA41CR98</accession>
<feature type="domain" description="Rhodanese" evidence="1">
    <location>
        <begin position="77"/>
        <end position="154"/>
    </location>
</feature>
<proteinExistence type="predicted"/>
<sequence>MDKVTIFSRRRFEEFVDIPVPKEDVVAIRIGDTKAVRDSVSKRYYDTLSLAFSDKSIYEEELDRTKGEGSTHITETDKAEIDEFVVQHKDKHFVVHCEHGINRSPAVGYYILKKLGYEEELAEKKASALYQPSIEVYGMLIGKHYTKENDQALRNELKNIEL</sequence>
<evidence type="ECO:0000313" key="2">
    <source>
        <dbReference type="EMBL" id="MBJ7639802.1"/>
    </source>
</evidence>
<dbReference type="PROSITE" id="PS00383">
    <property type="entry name" value="TYR_PHOSPHATASE_1"/>
    <property type="match status" value="1"/>
</dbReference>
<dbReference type="Gene3D" id="3.90.190.10">
    <property type="entry name" value="Protein tyrosine phosphatase superfamily"/>
    <property type="match status" value="1"/>
</dbReference>
<dbReference type="EMBL" id="JAAOCP010000017">
    <property type="protein sequence ID" value="MBJ7639802.1"/>
    <property type="molecule type" value="Genomic_DNA"/>
</dbReference>